<organism evidence="2 3">
    <name type="scientific">Actinoallomurus bryophytorum</name>
    <dbReference type="NCBI Taxonomy" id="1490222"/>
    <lineage>
        <taxon>Bacteria</taxon>
        <taxon>Bacillati</taxon>
        <taxon>Actinomycetota</taxon>
        <taxon>Actinomycetes</taxon>
        <taxon>Streptosporangiales</taxon>
        <taxon>Thermomonosporaceae</taxon>
        <taxon>Actinoallomurus</taxon>
    </lineage>
</organism>
<dbReference type="Gene3D" id="3.40.710.10">
    <property type="entry name" value="DD-peptidase/beta-lactamase superfamily"/>
    <property type="match status" value="1"/>
</dbReference>
<evidence type="ECO:0000313" key="2">
    <source>
        <dbReference type="EMBL" id="TQL90425.1"/>
    </source>
</evidence>
<dbReference type="OrthoDB" id="9773047at2"/>
<dbReference type="PANTHER" id="PTHR43283:SF7">
    <property type="entry name" value="BETA-LACTAMASE-RELATED DOMAIN-CONTAINING PROTEIN"/>
    <property type="match status" value="1"/>
</dbReference>
<dbReference type="Pfam" id="PF00144">
    <property type="entry name" value="Beta-lactamase"/>
    <property type="match status" value="1"/>
</dbReference>
<evidence type="ECO:0000313" key="3">
    <source>
        <dbReference type="Proteomes" id="UP000316096"/>
    </source>
</evidence>
<comment type="caution">
    <text evidence="2">The sequence shown here is derived from an EMBL/GenBank/DDBJ whole genome shotgun (WGS) entry which is preliminary data.</text>
</comment>
<proteinExistence type="predicted"/>
<dbReference type="RefSeq" id="WP_141962463.1">
    <property type="nucleotide sequence ID" value="NZ_VFOZ01000002.1"/>
</dbReference>
<accession>A0A543C031</accession>
<dbReference type="PROSITE" id="PS51257">
    <property type="entry name" value="PROKAR_LIPOPROTEIN"/>
    <property type="match status" value="1"/>
</dbReference>
<dbReference type="InterPro" id="IPR012338">
    <property type="entry name" value="Beta-lactam/transpept-like"/>
</dbReference>
<dbReference type="EMBL" id="VFOZ01000002">
    <property type="protein sequence ID" value="TQL90425.1"/>
    <property type="molecule type" value="Genomic_DNA"/>
</dbReference>
<dbReference type="InterPro" id="IPR050789">
    <property type="entry name" value="Diverse_Enzym_Activities"/>
</dbReference>
<dbReference type="Proteomes" id="UP000316096">
    <property type="component" value="Unassembled WGS sequence"/>
</dbReference>
<reference evidence="2 3" key="1">
    <citation type="submission" date="2019-06" db="EMBL/GenBank/DDBJ databases">
        <title>Sequencing the genomes of 1000 actinobacteria strains.</title>
        <authorList>
            <person name="Klenk H.-P."/>
        </authorList>
    </citation>
    <scope>NUCLEOTIDE SEQUENCE [LARGE SCALE GENOMIC DNA]</scope>
    <source>
        <strain evidence="2 3">DSM 102200</strain>
    </source>
</reference>
<dbReference type="InterPro" id="IPR001466">
    <property type="entry name" value="Beta-lactam-related"/>
</dbReference>
<sequence length="376" mass="40102">MGHERIVGICCALLLTAACVRGGGRAGHDARPTGGPEWPSVSPAAAGLDVKRLDAIAAQAGKGKSNCLAVVRNGKLAREWYFRGTGPDSTQNIYSATKSVTSVLVGIAQDDGVLHVGDSASKWIPEWKGTPAQAVTVRDLLSMDSGREWSVRVDYAQLLRARDRTAFAVGLKQQRPPGQVWAYNNSAVQTLQRVLQKATGQDVAEYARERLFEPLGMARTAMTTDRAGNAQMFMGVRSTCRDMARLGSLMLDHGTWNGRRIVSAGWVEQATGHSSTRLNAAYGYLWWLNRPGTVAGPLSATDLGAAGHPTTVKGPLVHGAPQNMFWALGLGNQLVQVDPGSGTVVVRLGTPEPRPRPPTFGPAEAAKVVTEALVHP</sequence>
<keyword evidence="3" id="KW-1185">Reference proteome</keyword>
<dbReference type="PANTHER" id="PTHR43283">
    <property type="entry name" value="BETA-LACTAMASE-RELATED"/>
    <property type="match status" value="1"/>
</dbReference>
<name>A0A543C031_9ACTN</name>
<gene>
    <name evidence="2" type="ORF">FB559_7729</name>
</gene>
<evidence type="ECO:0000259" key="1">
    <source>
        <dbReference type="Pfam" id="PF00144"/>
    </source>
</evidence>
<dbReference type="AlphaFoldDB" id="A0A543C031"/>
<protein>
    <submittedName>
        <fullName evidence="2">CubicO group peptidase (Beta-lactamase class C family)</fullName>
    </submittedName>
</protein>
<feature type="domain" description="Beta-lactamase-related" evidence="1">
    <location>
        <begin position="68"/>
        <end position="354"/>
    </location>
</feature>
<dbReference type="SUPFAM" id="SSF56601">
    <property type="entry name" value="beta-lactamase/transpeptidase-like"/>
    <property type="match status" value="1"/>
</dbReference>